<accession>A0ABW4X291</accession>
<dbReference type="RefSeq" id="WP_229959110.1">
    <property type="nucleotide sequence ID" value="NZ_JAJJWI010000004.1"/>
</dbReference>
<organism evidence="1 2">
    <name type="scientific">Pontibacter silvestris</name>
    <dbReference type="NCBI Taxonomy" id="2305183"/>
    <lineage>
        <taxon>Bacteria</taxon>
        <taxon>Pseudomonadati</taxon>
        <taxon>Bacteroidota</taxon>
        <taxon>Cytophagia</taxon>
        <taxon>Cytophagales</taxon>
        <taxon>Hymenobacteraceae</taxon>
        <taxon>Pontibacter</taxon>
    </lineage>
</organism>
<dbReference type="EMBL" id="JBHUHV010000054">
    <property type="protein sequence ID" value="MFD2068701.1"/>
    <property type="molecule type" value="Genomic_DNA"/>
</dbReference>
<sequence length="185" mass="19754">MKRTFTSVNSGLYLLVVCCLLLFYSSCTTRVDHKAKEQQVTELPVPVKETGTITVAAIAAANDEVYFDLIAETSACLGENLWIGGKVESAEKMALGKSGDISPSKVYEIKELTATGLSTNSSYTLSNGAGIIRAACDDKGVVYIQLSEGQLQLLTASNTKPVIVAYQPQADNAYVNGTVGNWTCQ</sequence>
<proteinExistence type="predicted"/>
<evidence type="ECO:0000313" key="1">
    <source>
        <dbReference type="EMBL" id="MFD2068701.1"/>
    </source>
</evidence>
<comment type="caution">
    <text evidence="1">The sequence shown here is derived from an EMBL/GenBank/DDBJ whole genome shotgun (WGS) entry which is preliminary data.</text>
</comment>
<dbReference type="Proteomes" id="UP001597369">
    <property type="component" value="Unassembled WGS sequence"/>
</dbReference>
<keyword evidence="2" id="KW-1185">Reference proteome</keyword>
<gene>
    <name evidence="1" type="ORF">ACFSKU_17560</name>
</gene>
<protein>
    <recommendedName>
        <fullName evidence="3">Lipoprotein</fullName>
    </recommendedName>
</protein>
<name>A0ABW4X291_9BACT</name>
<evidence type="ECO:0008006" key="3">
    <source>
        <dbReference type="Google" id="ProtNLM"/>
    </source>
</evidence>
<reference evidence="2" key="1">
    <citation type="journal article" date="2019" name="Int. J. Syst. Evol. Microbiol.">
        <title>The Global Catalogue of Microorganisms (GCM) 10K type strain sequencing project: providing services to taxonomists for standard genome sequencing and annotation.</title>
        <authorList>
            <consortium name="The Broad Institute Genomics Platform"/>
            <consortium name="The Broad Institute Genome Sequencing Center for Infectious Disease"/>
            <person name="Wu L."/>
            <person name="Ma J."/>
        </authorList>
    </citation>
    <scope>NUCLEOTIDE SEQUENCE [LARGE SCALE GENOMIC DNA]</scope>
    <source>
        <strain evidence="2">JCM 16545</strain>
    </source>
</reference>
<evidence type="ECO:0000313" key="2">
    <source>
        <dbReference type="Proteomes" id="UP001597369"/>
    </source>
</evidence>